<feature type="non-terminal residue" evidence="3">
    <location>
        <position position="702"/>
    </location>
</feature>
<feature type="region of interest" description="Disordered" evidence="1">
    <location>
        <begin position="246"/>
        <end position="265"/>
    </location>
</feature>
<feature type="domain" description="DUF8032" evidence="2">
    <location>
        <begin position="373"/>
        <end position="465"/>
    </location>
</feature>
<feature type="region of interest" description="Disordered" evidence="1">
    <location>
        <begin position="305"/>
        <end position="350"/>
    </location>
</feature>
<name>A0A9W7Y5N6_9FUNG</name>
<dbReference type="InterPro" id="IPR058345">
    <property type="entry name" value="DUF8032"/>
</dbReference>
<sequence>MTAHEKDTLEAGDGGFDGLGNITMEVVLQGLQSLDEFERQAALHTDGRCMDDPELLAELHGSHAPPAGLGSFSEEELSAALEQIYWGSLEMPLVDPSEISAHQATEHADSLLSSSAPTPASTPVTASTAVSAAQAPMHTDTWGESSAPGESPLQPVGGDDSDGDDNPLELEELSLFSLFLADMKAFESFLRNLSLNQLRQCAATVNSVLVQRESMLEGANQGSPADARCSREPDAASILLVADEADDGGSEAAYPDQAGSGMHGREKRLLPSTVSLLREWLPPSTADCVITALQAANLDILAEPQRLPSPHAPAPGPSTAAARPNFQSAEGGARGSNSQHFGSSSAAAAVGHEHGDALHANDPHLYTDGEGTPWLSFVYAQKGKPRRHRIRIDIERAPLTVIPPSFRSNNCVYPRANCPKATYAGNRWGYETECNGIGWKLAFLNQELLAVRRGLLQTAVNNYRSMVAGRKSRRIARMEKAERTSTSAASSSWLGRNSQTIGAAEPVLMGAKRPLLLAGPTAVSAAEKRTKTSHGSGGPSGALQQQATPPPTATSDSFAGAAVAAVLADDVTGVLPGGQHAAAMPLARTTSTPSLPSSTSAESAKCLLITAYVNSKFARIRVYIDLGSIDAVAVDRQFKNDHAVFPRALNAPRARYGSLQGRWEFELTCNELAWRLAWLNKARLRGRKPLIQKCLDAYRERF</sequence>
<reference evidence="3" key="1">
    <citation type="submission" date="2022-07" db="EMBL/GenBank/DDBJ databases">
        <title>Phylogenomic reconstructions and comparative analyses of Kickxellomycotina fungi.</title>
        <authorList>
            <person name="Reynolds N.K."/>
            <person name="Stajich J.E."/>
            <person name="Barry K."/>
            <person name="Grigoriev I.V."/>
            <person name="Crous P."/>
            <person name="Smith M.E."/>
        </authorList>
    </citation>
    <scope>NUCLEOTIDE SEQUENCE</scope>
    <source>
        <strain evidence="3">BCRC 34381</strain>
    </source>
</reference>
<dbReference type="Pfam" id="PF26087">
    <property type="entry name" value="DUF8032"/>
    <property type="match status" value="2"/>
</dbReference>
<gene>
    <name evidence="3" type="ORF">LPJ61_003984</name>
</gene>
<feature type="region of interest" description="Disordered" evidence="1">
    <location>
        <begin position="522"/>
        <end position="556"/>
    </location>
</feature>
<evidence type="ECO:0000313" key="3">
    <source>
        <dbReference type="EMBL" id="KAJ1728544.1"/>
    </source>
</evidence>
<dbReference type="OrthoDB" id="5599902at2759"/>
<protein>
    <recommendedName>
        <fullName evidence="2">DUF8032 domain-containing protein</fullName>
    </recommendedName>
</protein>
<keyword evidence="4" id="KW-1185">Reference proteome</keyword>
<feature type="compositionally biased region" description="Acidic residues" evidence="1">
    <location>
        <begin position="159"/>
        <end position="168"/>
    </location>
</feature>
<evidence type="ECO:0000313" key="4">
    <source>
        <dbReference type="Proteomes" id="UP001143981"/>
    </source>
</evidence>
<accession>A0A9W7Y5N6</accession>
<feature type="region of interest" description="Disordered" evidence="1">
    <location>
        <begin position="104"/>
        <end position="168"/>
    </location>
</feature>
<dbReference type="Proteomes" id="UP001143981">
    <property type="component" value="Unassembled WGS sequence"/>
</dbReference>
<dbReference type="AlphaFoldDB" id="A0A9W7Y5N6"/>
<dbReference type="PANTHER" id="PTHR22949:SF0">
    <property type="entry name" value="RE27538P"/>
    <property type="match status" value="1"/>
</dbReference>
<evidence type="ECO:0000256" key="1">
    <source>
        <dbReference type="SAM" id="MobiDB-lite"/>
    </source>
</evidence>
<feature type="compositionally biased region" description="Low complexity" evidence="1">
    <location>
        <begin position="110"/>
        <end position="136"/>
    </location>
</feature>
<feature type="domain" description="DUF8032" evidence="2">
    <location>
        <begin position="609"/>
        <end position="702"/>
    </location>
</feature>
<dbReference type="EMBL" id="JANBOI010000791">
    <property type="protein sequence ID" value="KAJ1728544.1"/>
    <property type="molecule type" value="Genomic_DNA"/>
</dbReference>
<feature type="compositionally biased region" description="Polar residues" evidence="1">
    <location>
        <begin position="335"/>
        <end position="346"/>
    </location>
</feature>
<comment type="caution">
    <text evidence="3">The sequence shown here is derived from an EMBL/GenBank/DDBJ whole genome shotgun (WGS) entry which is preliminary data.</text>
</comment>
<organism evidence="3 4">
    <name type="scientific">Coemansia biformis</name>
    <dbReference type="NCBI Taxonomy" id="1286918"/>
    <lineage>
        <taxon>Eukaryota</taxon>
        <taxon>Fungi</taxon>
        <taxon>Fungi incertae sedis</taxon>
        <taxon>Zoopagomycota</taxon>
        <taxon>Kickxellomycotina</taxon>
        <taxon>Kickxellomycetes</taxon>
        <taxon>Kickxellales</taxon>
        <taxon>Kickxellaceae</taxon>
        <taxon>Coemansia</taxon>
    </lineage>
</organism>
<evidence type="ECO:0000259" key="2">
    <source>
        <dbReference type="Pfam" id="PF26087"/>
    </source>
</evidence>
<proteinExistence type="predicted"/>
<dbReference type="PANTHER" id="PTHR22949">
    <property type="entry name" value="WHITE COLLAR 2 PROTEIN WC2"/>
    <property type="match status" value="1"/>
</dbReference>